<comment type="caution">
    <text evidence="2">The sequence shown here is derived from an EMBL/GenBank/DDBJ whole genome shotgun (WGS) entry which is preliminary data.</text>
</comment>
<proteinExistence type="predicted"/>
<evidence type="ECO:0000313" key="2">
    <source>
        <dbReference type="EMBL" id="KAK8725615.1"/>
    </source>
</evidence>
<keyword evidence="3" id="KW-1185">Reference proteome</keyword>
<dbReference type="AlphaFoldDB" id="A0AAW0W8J7"/>
<accession>A0AAW0W8J7</accession>
<dbReference type="GO" id="GO:0003676">
    <property type="term" value="F:nucleic acid binding"/>
    <property type="evidence" value="ECO:0007669"/>
    <property type="project" value="InterPro"/>
</dbReference>
<sequence length="137" mass="14692">VKFVKRTVVSSDVSSQSNTAGRRIVTAGTQQSVSGGVVHRPGGGIRRVISSTSSSKSADGHDLPTVQLCDLPTNLTLSDINQMVANAGVGQPLSVDYVPGSQECIITFRVPEVAAKFYQKINRRMVNMSFIRAKMIL</sequence>
<organism evidence="2 3">
    <name type="scientific">Cherax quadricarinatus</name>
    <name type="common">Australian red claw crayfish</name>
    <dbReference type="NCBI Taxonomy" id="27406"/>
    <lineage>
        <taxon>Eukaryota</taxon>
        <taxon>Metazoa</taxon>
        <taxon>Ecdysozoa</taxon>
        <taxon>Arthropoda</taxon>
        <taxon>Crustacea</taxon>
        <taxon>Multicrustacea</taxon>
        <taxon>Malacostraca</taxon>
        <taxon>Eumalacostraca</taxon>
        <taxon>Eucarida</taxon>
        <taxon>Decapoda</taxon>
        <taxon>Pleocyemata</taxon>
        <taxon>Astacidea</taxon>
        <taxon>Parastacoidea</taxon>
        <taxon>Parastacidae</taxon>
        <taxon>Cherax</taxon>
    </lineage>
</organism>
<protein>
    <recommendedName>
        <fullName evidence="4">RRM domain-containing protein</fullName>
    </recommendedName>
</protein>
<dbReference type="SUPFAM" id="SSF54928">
    <property type="entry name" value="RNA-binding domain, RBD"/>
    <property type="match status" value="1"/>
</dbReference>
<dbReference type="Proteomes" id="UP001445076">
    <property type="component" value="Unassembled WGS sequence"/>
</dbReference>
<reference evidence="2 3" key="1">
    <citation type="journal article" date="2024" name="BMC Genomics">
        <title>Genome assembly of redclaw crayfish (Cherax quadricarinatus) provides insights into its immune adaptation and hypoxia tolerance.</title>
        <authorList>
            <person name="Liu Z."/>
            <person name="Zheng J."/>
            <person name="Li H."/>
            <person name="Fang K."/>
            <person name="Wang S."/>
            <person name="He J."/>
            <person name="Zhou D."/>
            <person name="Weng S."/>
            <person name="Chi M."/>
            <person name="Gu Z."/>
            <person name="He J."/>
            <person name="Li F."/>
            <person name="Wang M."/>
        </authorList>
    </citation>
    <scope>NUCLEOTIDE SEQUENCE [LARGE SCALE GENOMIC DNA]</scope>
    <source>
        <strain evidence="2">ZL_2023a</strain>
    </source>
</reference>
<gene>
    <name evidence="2" type="ORF">OTU49_010647</name>
</gene>
<evidence type="ECO:0000256" key="1">
    <source>
        <dbReference type="SAM" id="MobiDB-lite"/>
    </source>
</evidence>
<dbReference type="EMBL" id="JARKIK010000082">
    <property type="protein sequence ID" value="KAK8725615.1"/>
    <property type="molecule type" value="Genomic_DNA"/>
</dbReference>
<evidence type="ECO:0008006" key="4">
    <source>
        <dbReference type="Google" id="ProtNLM"/>
    </source>
</evidence>
<dbReference type="InterPro" id="IPR035979">
    <property type="entry name" value="RBD_domain_sf"/>
</dbReference>
<feature type="region of interest" description="Disordered" evidence="1">
    <location>
        <begin position="33"/>
        <end position="62"/>
    </location>
</feature>
<feature type="non-terminal residue" evidence="2">
    <location>
        <position position="1"/>
    </location>
</feature>
<evidence type="ECO:0000313" key="3">
    <source>
        <dbReference type="Proteomes" id="UP001445076"/>
    </source>
</evidence>
<name>A0AAW0W8J7_CHEQU</name>